<dbReference type="Gene3D" id="2.40.50.140">
    <property type="entry name" value="Nucleic acid-binding proteins"/>
    <property type="match status" value="1"/>
</dbReference>
<dbReference type="InterPro" id="IPR003029">
    <property type="entry name" value="S1_domain"/>
</dbReference>
<dbReference type="STRING" id="246195.DNO_0493"/>
<keyword evidence="2" id="KW-0479">Metal-binding</keyword>
<dbReference type="PANTHER" id="PTHR30001:SF0">
    <property type="entry name" value="RIBONUCLEASE G"/>
    <property type="match status" value="1"/>
</dbReference>
<dbReference type="RefSeq" id="WP_012030829.1">
    <property type="nucleotide sequence ID" value="NC_009446.1"/>
</dbReference>
<dbReference type="AlphaFoldDB" id="A5EVP9"/>
<protein>
    <submittedName>
        <fullName evidence="7">Ribonuclease g</fullName>
        <ecNumber evidence="7">3.1.4.-</ecNumber>
    </submittedName>
</protein>
<dbReference type="PANTHER" id="PTHR30001">
    <property type="entry name" value="RIBONUCLEASE"/>
    <property type="match status" value="1"/>
</dbReference>
<dbReference type="InterPro" id="IPR012340">
    <property type="entry name" value="NA-bd_OB-fold"/>
</dbReference>
<dbReference type="CDD" id="cd04453">
    <property type="entry name" value="S1_RNase_E"/>
    <property type="match status" value="1"/>
</dbReference>
<keyword evidence="5" id="KW-0694">RNA-binding</keyword>
<dbReference type="GO" id="GO:0004540">
    <property type="term" value="F:RNA nuclease activity"/>
    <property type="evidence" value="ECO:0007669"/>
    <property type="project" value="InterPro"/>
</dbReference>
<dbReference type="GO" id="GO:0005737">
    <property type="term" value="C:cytoplasm"/>
    <property type="evidence" value="ECO:0007669"/>
    <property type="project" value="TreeGrafter"/>
</dbReference>
<evidence type="ECO:0000256" key="4">
    <source>
        <dbReference type="ARBA" id="ARBA00022842"/>
    </source>
</evidence>
<keyword evidence="4" id="KW-0460">Magnesium</keyword>
<dbReference type="Pfam" id="PF00575">
    <property type="entry name" value="S1"/>
    <property type="match status" value="1"/>
</dbReference>
<dbReference type="GO" id="GO:0006364">
    <property type="term" value="P:rRNA processing"/>
    <property type="evidence" value="ECO:0007669"/>
    <property type="project" value="TreeGrafter"/>
</dbReference>
<proteinExistence type="predicted"/>
<dbReference type="EMBL" id="CP000513">
    <property type="protein sequence ID" value="ABQ14282.1"/>
    <property type="molecule type" value="Genomic_DNA"/>
</dbReference>
<evidence type="ECO:0000256" key="3">
    <source>
        <dbReference type="ARBA" id="ARBA00022801"/>
    </source>
</evidence>
<dbReference type="InterPro" id="IPR004659">
    <property type="entry name" value="RNase_E/G"/>
</dbReference>
<dbReference type="SUPFAM" id="SSF50249">
    <property type="entry name" value="Nucleic acid-binding proteins"/>
    <property type="match status" value="1"/>
</dbReference>
<dbReference type="HOGENOM" id="CLU_003468_5_3_6"/>
<dbReference type="eggNOG" id="COG1530">
    <property type="taxonomic scope" value="Bacteria"/>
</dbReference>
<feature type="domain" description="S1 motif" evidence="6">
    <location>
        <begin position="52"/>
        <end position="134"/>
    </location>
</feature>
<dbReference type="Proteomes" id="UP000000248">
    <property type="component" value="Chromosome"/>
</dbReference>
<dbReference type="NCBIfam" id="NF008689">
    <property type="entry name" value="PRK11712.1"/>
    <property type="match status" value="1"/>
</dbReference>
<evidence type="ECO:0000256" key="5">
    <source>
        <dbReference type="ARBA" id="ARBA00022884"/>
    </source>
</evidence>
<dbReference type="GO" id="GO:0003723">
    <property type="term" value="F:RNA binding"/>
    <property type="evidence" value="ECO:0007669"/>
    <property type="project" value="UniProtKB-KW"/>
</dbReference>
<dbReference type="PROSITE" id="PS50126">
    <property type="entry name" value="S1"/>
    <property type="match status" value="1"/>
</dbReference>
<evidence type="ECO:0000313" key="7">
    <source>
        <dbReference type="EMBL" id="ABQ14282.1"/>
    </source>
</evidence>
<dbReference type="GO" id="GO:0016787">
    <property type="term" value="F:hydrolase activity"/>
    <property type="evidence" value="ECO:0007669"/>
    <property type="project" value="UniProtKB-KW"/>
</dbReference>
<evidence type="ECO:0000256" key="2">
    <source>
        <dbReference type="ARBA" id="ARBA00022723"/>
    </source>
</evidence>
<evidence type="ECO:0000259" key="6">
    <source>
        <dbReference type="PROSITE" id="PS50126"/>
    </source>
</evidence>
<name>A5EVP9_DICNV</name>
<dbReference type="GO" id="GO:0046872">
    <property type="term" value="F:metal ion binding"/>
    <property type="evidence" value="ECO:0007669"/>
    <property type="project" value="UniProtKB-KW"/>
</dbReference>
<evidence type="ECO:0000256" key="1">
    <source>
        <dbReference type="ARBA" id="ARBA00001946"/>
    </source>
</evidence>
<dbReference type="Gene3D" id="3.40.1260.20">
    <property type="entry name" value="Ribonuclease E, catalytic domain"/>
    <property type="match status" value="1"/>
</dbReference>
<dbReference type="KEGG" id="dno:DNO_0493"/>
<evidence type="ECO:0000313" key="8">
    <source>
        <dbReference type="Proteomes" id="UP000000248"/>
    </source>
</evidence>
<dbReference type="Pfam" id="PF10150">
    <property type="entry name" value="RNase_E_G"/>
    <property type="match status" value="1"/>
</dbReference>
<dbReference type="EC" id="3.1.4.-" evidence="7"/>
<dbReference type="SMART" id="SM00316">
    <property type="entry name" value="S1"/>
    <property type="match status" value="1"/>
</dbReference>
<organism evidence="7 8">
    <name type="scientific">Dichelobacter nodosus (strain VCS1703A)</name>
    <dbReference type="NCBI Taxonomy" id="246195"/>
    <lineage>
        <taxon>Bacteria</taxon>
        <taxon>Pseudomonadati</taxon>
        <taxon>Pseudomonadota</taxon>
        <taxon>Gammaproteobacteria</taxon>
        <taxon>Cardiobacteriales</taxon>
        <taxon>Cardiobacteriaceae</taxon>
        <taxon>Dichelobacter</taxon>
    </lineage>
</organism>
<reference evidence="7 8" key="1">
    <citation type="journal article" date="2007" name="Nat. Biotechnol.">
        <title>Genome sequence and identification of candidate vaccine antigens from the animal pathogen Dichelobacter nodosus.</title>
        <authorList>
            <person name="Myers G.S."/>
            <person name="Parker D."/>
            <person name="Al-Hasani K."/>
            <person name="Kennan R.M."/>
            <person name="Seemann T."/>
            <person name="Ren Q."/>
            <person name="Badger J.H."/>
            <person name="Selengut J.D."/>
            <person name="Deboy R.T."/>
            <person name="Tettelin H."/>
            <person name="Boyce J.D."/>
            <person name="McCarl V.P."/>
            <person name="Han X."/>
            <person name="Nelson W.C."/>
            <person name="Madupu R."/>
            <person name="Mohamoud Y."/>
            <person name="Holley T."/>
            <person name="Fedorova N."/>
            <person name="Khouri H."/>
            <person name="Bottomley S.P."/>
            <person name="Whittington R.J."/>
            <person name="Adler B."/>
            <person name="Songer J.G."/>
            <person name="Rood J.I."/>
            <person name="Paulsen I.T."/>
        </authorList>
    </citation>
    <scope>NUCLEOTIDE SEQUENCE [LARGE SCALE GENOMIC DNA]</scope>
    <source>
        <strain evidence="7 8">VCS1703A</strain>
    </source>
</reference>
<dbReference type="NCBIfam" id="TIGR00757">
    <property type="entry name" value="RNaseEG"/>
    <property type="match status" value="1"/>
</dbReference>
<gene>
    <name evidence="7" type="primary">rng</name>
    <name evidence="7" type="ordered locus">DNO_0493</name>
</gene>
<keyword evidence="3 7" id="KW-0378">Hydrolase</keyword>
<dbReference type="InterPro" id="IPR019307">
    <property type="entry name" value="RNA-bd_AU-1/RNase_E/G"/>
</dbReference>
<accession>A5EVP9</accession>
<keyword evidence="8" id="KW-1185">Reference proteome</keyword>
<sequence length="496" mass="56567">MELMNMTLAQPISPNIEILVNHTPYETRVALLEDGLLHDVLIERERRRGIVGNIYKGKVQRVLPGMEAAFIDIGLERAGFLHMKNISLPTEMVGKEQKISEILHEGESILVQVLKDPIGTKGARLTTEISISSRFLVFLPKSHDIGVSIKIVSETQRQNLREMMHEFHRGQEGGFIVRTAIETADFWAMRADMQYLHRVWDSILTTYRESYASTLIYGDLPLYQRVLRDYISPQVKQVIVDDPEAYRAMAQFAGNFLIEMADRITLYDGDRTLFDRYGVEEEIERALKRRVDLKSGGYLMIDQTEAMTTIDVNTGGFVGKSSQEDTIFKTNLEAAKAIARQLRIRNLGGIIMLDFIDMTSTEHQQSVVDALLNALAGDKSKYTISPISPLGIIEMTRKRTRESLKQVMCETCPRCSGRGYVKTTETIVYELFRDLMREAREYAPKGMTVIGNPDFIEFIREEESMAFSDLQILLKMPIRLQSDGAYSQDKYDIVMM</sequence>
<comment type="cofactor">
    <cofactor evidence="1">
        <name>Mg(2+)</name>
        <dbReference type="ChEBI" id="CHEBI:18420"/>
    </cofactor>
</comment>